<comment type="similarity">
    <text evidence="2">Belongs to the oxidase-dependent Fe transporter (OFeT) (TC 9.A.10.1) family.</text>
</comment>
<dbReference type="STRING" id="1555241.A0A4P9X2F2"/>
<dbReference type="AlphaFoldDB" id="A0A4P9X2F2"/>
<reference evidence="9" key="1">
    <citation type="journal article" date="2018" name="Nat. Microbiol.">
        <title>Leveraging single-cell genomics to expand the fungal tree of life.</title>
        <authorList>
            <person name="Ahrendt S.R."/>
            <person name="Quandt C.A."/>
            <person name="Ciobanu D."/>
            <person name="Clum A."/>
            <person name="Salamov A."/>
            <person name="Andreopoulos B."/>
            <person name="Cheng J.F."/>
            <person name="Woyke T."/>
            <person name="Pelin A."/>
            <person name="Henrissat B."/>
            <person name="Reynolds N.K."/>
            <person name="Benny G.L."/>
            <person name="Smith M.E."/>
            <person name="James T.Y."/>
            <person name="Grigoriev I.V."/>
        </authorList>
    </citation>
    <scope>NUCLEOTIDE SEQUENCE [LARGE SCALE GENOMIC DNA]</scope>
    <source>
        <strain evidence="9">ATCC 52028</strain>
    </source>
</reference>
<keyword evidence="6 7" id="KW-0472">Membrane</keyword>
<evidence type="ECO:0000256" key="1">
    <source>
        <dbReference type="ARBA" id="ARBA00004141"/>
    </source>
</evidence>
<keyword evidence="9" id="KW-1185">Reference proteome</keyword>
<feature type="transmembrane region" description="Helical" evidence="7">
    <location>
        <begin position="6"/>
        <end position="28"/>
    </location>
</feature>
<keyword evidence="3" id="KW-0408">Iron</keyword>
<gene>
    <name evidence="8" type="ORF">CXG81DRAFT_7933</name>
</gene>
<feature type="transmembrane region" description="Helical" evidence="7">
    <location>
        <begin position="204"/>
        <end position="225"/>
    </location>
</feature>
<feature type="non-terminal residue" evidence="8">
    <location>
        <position position="1"/>
    </location>
</feature>
<dbReference type="PANTHER" id="PTHR31632:SF2">
    <property type="entry name" value="PLASMA MEMBRANE IRON PERMEASE"/>
    <property type="match status" value="1"/>
</dbReference>
<proteinExistence type="inferred from homology"/>
<dbReference type="Proteomes" id="UP000274922">
    <property type="component" value="Unassembled WGS sequence"/>
</dbReference>
<keyword evidence="3" id="KW-0813">Transport</keyword>
<dbReference type="PANTHER" id="PTHR31632">
    <property type="entry name" value="IRON TRANSPORTER FTH1"/>
    <property type="match status" value="1"/>
</dbReference>
<evidence type="ECO:0000256" key="2">
    <source>
        <dbReference type="ARBA" id="ARBA00008333"/>
    </source>
</evidence>
<keyword evidence="4 7" id="KW-0812">Transmembrane</keyword>
<dbReference type="GO" id="GO:0033573">
    <property type="term" value="C:high-affinity iron permease complex"/>
    <property type="evidence" value="ECO:0007669"/>
    <property type="project" value="InterPro"/>
</dbReference>
<comment type="subcellular location">
    <subcellularLocation>
        <location evidence="1">Membrane</location>
        <topology evidence="1">Multi-pass membrane protein</topology>
    </subcellularLocation>
</comment>
<feature type="transmembrane region" description="Helical" evidence="7">
    <location>
        <begin position="89"/>
        <end position="108"/>
    </location>
</feature>
<accession>A0A4P9X2F2</accession>
<feature type="non-terminal residue" evidence="8">
    <location>
        <position position="325"/>
    </location>
</feature>
<evidence type="ECO:0008006" key="10">
    <source>
        <dbReference type="Google" id="ProtNLM"/>
    </source>
</evidence>
<dbReference type="GO" id="GO:0015093">
    <property type="term" value="F:ferrous iron transmembrane transporter activity"/>
    <property type="evidence" value="ECO:0007669"/>
    <property type="project" value="TreeGrafter"/>
</dbReference>
<evidence type="ECO:0000256" key="7">
    <source>
        <dbReference type="SAM" id="Phobius"/>
    </source>
</evidence>
<sequence>FSLPIFFIIFRETFEASLIVSILLAFLRRTFGSPGAGAPVYQRAVLKKYTWHIVFGTIAGLAVSMALGLALLYLFYTYSANLWANGGEFLWEGVFCAVSAVVIAVMGVGMMGKGFAVNVVGIRSQPHGSAPTTGSFRERYAFFFMPFLTVLREGLEGMVFIGGVATSESPSAIPGAAVAGAMLGTFLGWILFRTGLKSAASSTAWHVFFLASTACLLLVAAGLVARSVQFLSSYHYALILRANSPNAHLYPSPSAIPLLEPEGLGEFEYDLFDPRDTLWALGFGNPENPANGGWLLANAMLGWFPRGSVRTVAAYMGFWLLMAIG</sequence>
<dbReference type="OrthoDB" id="4364at2759"/>
<protein>
    <recommendedName>
        <fullName evidence="10">Iron permease FTR1</fullName>
    </recommendedName>
</protein>
<dbReference type="EMBL" id="ML014384">
    <property type="protein sequence ID" value="RKO98660.1"/>
    <property type="molecule type" value="Genomic_DNA"/>
</dbReference>
<evidence type="ECO:0000256" key="5">
    <source>
        <dbReference type="ARBA" id="ARBA00022989"/>
    </source>
</evidence>
<keyword evidence="3" id="KW-0410">Iron transport</keyword>
<evidence type="ECO:0000256" key="6">
    <source>
        <dbReference type="ARBA" id="ARBA00023136"/>
    </source>
</evidence>
<evidence type="ECO:0000313" key="8">
    <source>
        <dbReference type="EMBL" id="RKO98660.1"/>
    </source>
</evidence>
<organism evidence="8 9">
    <name type="scientific">Caulochytrium protostelioides</name>
    <dbReference type="NCBI Taxonomy" id="1555241"/>
    <lineage>
        <taxon>Eukaryota</taxon>
        <taxon>Fungi</taxon>
        <taxon>Fungi incertae sedis</taxon>
        <taxon>Chytridiomycota</taxon>
        <taxon>Chytridiomycota incertae sedis</taxon>
        <taxon>Chytridiomycetes</taxon>
        <taxon>Caulochytriales</taxon>
        <taxon>Caulochytriaceae</taxon>
        <taxon>Caulochytrium</taxon>
    </lineage>
</organism>
<name>A0A4P9X2F2_9FUNG</name>
<keyword evidence="5 7" id="KW-1133">Transmembrane helix</keyword>
<evidence type="ECO:0000256" key="4">
    <source>
        <dbReference type="ARBA" id="ARBA00022692"/>
    </source>
</evidence>
<feature type="transmembrane region" description="Helical" evidence="7">
    <location>
        <begin position="140"/>
        <end position="165"/>
    </location>
</feature>
<dbReference type="InterPro" id="IPR004923">
    <property type="entry name" value="FTR1/Fip1/EfeU"/>
</dbReference>
<keyword evidence="3" id="KW-0406">Ion transport</keyword>
<feature type="transmembrane region" description="Helical" evidence="7">
    <location>
        <begin position="171"/>
        <end position="192"/>
    </location>
</feature>
<evidence type="ECO:0000256" key="3">
    <source>
        <dbReference type="ARBA" id="ARBA00022496"/>
    </source>
</evidence>
<feature type="transmembrane region" description="Helical" evidence="7">
    <location>
        <begin position="49"/>
        <end position="77"/>
    </location>
</feature>
<evidence type="ECO:0000313" key="9">
    <source>
        <dbReference type="Proteomes" id="UP000274922"/>
    </source>
</evidence>
<dbReference type="Pfam" id="PF03239">
    <property type="entry name" value="FTR1"/>
    <property type="match status" value="1"/>
</dbReference>